<protein>
    <submittedName>
        <fullName evidence="1">Uncharacterized protein</fullName>
    </submittedName>
</protein>
<dbReference type="Proteomes" id="UP001474120">
    <property type="component" value="Unassembled WGS sequence"/>
</dbReference>
<dbReference type="EMBL" id="JBCDNA010000002">
    <property type="protein sequence ID" value="MEL4456014.1"/>
    <property type="molecule type" value="Genomic_DNA"/>
</dbReference>
<comment type="caution">
    <text evidence="1">The sequence shown here is derived from an EMBL/GenBank/DDBJ whole genome shotgun (WGS) entry which is preliminary data.</text>
</comment>
<keyword evidence="2" id="KW-1185">Reference proteome</keyword>
<dbReference type="RefSeq" id="WP_342160034.1">
    <property type="nucleotide sequence ID" value="NZ_JBCDNA010000002.1"/>
</dbReference>
<reference evidence="1 2" key="1">
    <citation type="submission" date="2024-04" db="EMBL/GenBank/DDBJ databases">
        <title>whole genome sequencing of Lutimonas vermicola strain IMCC1616.</title>
        <authorList>
            <person name="Bae S.S."/>
        </authorList>
    </citation>
    <scope>NUCLEOTIDE SEQUENCE [LARGE SCALE GENOMIC DNA]</scope>
    <source>
        <strain evidence="1 2">IMCC1616</strain>
    </source>
</reference>
<proteinExistence type="predicted"/>
<sequence>MKLEYSILEHLSNNDNGRFIDVTFIEDDYDSLISALDELKGKNMILIEKNTGRDFEAFGIGNDRKKSVKAKIQMNGRVHFHAIKSKNSGTSGIDRRKNRWSLSYFFTF</sequence>
<evidence type="ECO:0000313" key="1">
    <source>
        <dbReference type="EMBL" id="MEL4456014.1"/>
    </source>
</evidence>
<name>A0ABU9L2Z7_9FLAO</name>
<accession>A0ABU9L2Z7</accession>
<gene>
    <name evidence="1" type="ORF">AABB81_08925</name>
</gene>
<evidence type="ECO:0000313" key="2">
    <source>
        <dbReference type="Proteomes" id="UP001474120"/>
    </source>
</evidence>
<organism evidence="1 2">
    <name type="scientific">Lutimonas vermicola</name>
    <dbReference type="NCBI Taxonomy" id="414288"/>
    <lineage>
        <taxon>Bacteria</taxon>
        <taxon>Pseudomonadati</taxon>
        <taxon>Bacteroidota</taxon>
        <taxon>Flavobacteriia</taxon>
        <taxon>Flavobacteriales</taxon>
        <taxon>Flavobacteriaceae</taxon>
        <taxon>Lutimonas</taxon>
    </lineage>
</organism>